<dbReference type="PANTHER" id="PTHR31157">
    <property type="entry name" value="SCP DOMAIN-CONTAINING PROTEIN"/>
    <property type="match status" value="1"/>
</dbReference>
<dbReference type="SUPFAM" id="SSF55797">
    <property type="entry name" value="PR-1-like"/>
    <property type="match status" value="1"/>
</dbReference>
<dbReference type="AlphaFoldDB" id="A0A917V6B3"/>
<dbReference type="Proteomes" id="UP000600449">
    <property type="component" value="Unassembled WGS sequence"/>
</dbReference>
<name>A0A917V6B3_9HYPH</name>
<feature type="domain" description="SCP" evidence="2">
    <location>
        <begin position="38"/>
        <end position="141"/>
    </location>
</feature>
<sequence length="152" mass="16376">MKILLATALALLVSACALLPDSGPVTIERGHAQDMARMLSQYRAERGLPALRVDTSLMAAAEEQARTVAGRDRLAHGNFTGRIHRHGVDTDHAFENLAAGDPTPQAALATWKASPDHHRALISPASTRIGYVRALAPQTRHRTFDVLVLASD</sequence>
<dbReference type="InterPro" id="IPR035940">
    <property type="entry name" value="CAP_sf"/>
</dbReference>
<dbReference type="InterPro" id="IPR014044">
    <property type="entry name" value="CAP_dom"/>
</dbReference>
<dbReference type="Pfam" id="PF00188">
    <property type="entry name" value="CAP"/>
    <property type="match status" value="1"/>
</dbReference>
<gene>
    <name evidence="3" type="ORF">GCM10011322_33770</name>
</gene>
<dbReference type="Gene3D" id="3.40.33.10">
    <property type="entry name" value="CAP"/>
    <property type="match status" value="1"/>
</dbReference>
<accession>A0A917V6B3</accession>
<reference evidence="3 4" key="1">
    <citation type="journal article" date="2014" name="Int. J. Syst. Evol. Microbiol.">
        <title>Complete genome sequence of Corynebacterium casei LMG S-19264T (=DSM 44701T), isolated from a smear-ripened cheese.</title>
        <authorList>
            <consortium name="US DOE Joint Genome Institute (JGI-PGF)"/>
            <person name="Walter F."/>
            <person name="Albersmeier A."/>
            <person name="Kalinowski J."/>
            <person name="Ruckert C."/>
        </authorList>
    </citation>
    <scope>NUCLEOTIDE SEQUENCE [LARGE SCALE GENOMIC DNA]</scope>
    <source>
        <strain evidence="3 4">CGMCC 1.9161</strain>
    </source>
</reference>
<dbReference type="RefSeq" id="WP_188914425.1">
    <property type="nucleotide sequence ID" value="NZ_BMMF01000010.1"/>
</dbReference>
<protein>
    <recommendedName>
        <fullName evidence="2">SCP domain-containing protein</fullName>
    </recommendedName>
</protein>
<dbReference type="PANTHER" id="PTHR31157:SF1">
    <property type="entry name" value="SCP DOMAIN-CONTAINING PROTEIN"/>
    <property type="match status" value="1"/>
</dbReference>
<evidence type="ECO:0000313" key="3">
    <source>
        <dbReference type="EMBL" id="GGK43943.1"/>
    </source>
</evidence>
<feature type="chain" id="PRO_5037757714" description="SCP domain-containing protein" evidence="1">
    <location>
        <begin position="20"/>
        <end position="152"/>
    </location>
</feature>
<comment type="caution">
    <text evidence="3">The sequence shown here is derived from an EMBL/GenBank/DDBJ whole genome shotgun (WGS) entry which is preliminary data.</text>
</comment>
<keyword evidence="1" id="KW-0732">Signal</keyword>
<dbReference type="CDD" id="cd05379">
    <property type="entry name" value="CAP_bacterial"/>
    <property type="match status" value="1"/>
</dbReference>
<evidence type="ECO:0000313" key="4">
    <source>
        <dbReference type="Proteomes" id="UP000600449"/>
    </source>
</evidence>
<keyword evidence="4" id="KW-1185">Reference proteome</keyword>
<evidence type="ECO:0000256" key="1">
    <source>
        <dbReference type="SAM" id="SignalP"/>
    </source>
</evidence>
<feature type="signal peptide" evidence="1">
    <location>
        <begin position="1"/>
        <end position="19"/>
    </location>
</feature>
<proteinExistence type="predicted"/>
<organism evidence="3 4">
    <name type="scientific">Salinarimonas ramus</name>
    <dbReference type="NCBI Taxonomy" id="690164"/>
    <lineage>
        <taxon>Bacteria</taxon>
        <taxon>Pseudomonadati</taxon>
        <taxon>Pseudomonadota</taxon>
        <taxon>Alphaproteobacteria</taxon>
        <taxon>Hyphomicrobiales</taxon>
        <taxon>Salinarimonadaceae</taxon>
        <taxon>Salinarimonas</taxon>
    </lineage>
</organism>
<dbReference type="EMBL" id="BMMF01000010">
    <property type="protein sequence ID" value="GGK43943.1"/>
    <property type="molecule type" value="Genomic_DNA"/>
</dbReference>
<evidence type="ECO:0000259" key="2">
    <source>
        <dbReference type="Pfam" id="PF00188"/>
    </source>
</evidence>
<dbReference type="PROSITE" id="PS51257">
    <property type="entry name" value="PROKAR_LIPOPROTEIN"/>
    <property type="match status" value="1"/>
</dbReference>